<dbReference type="AlphaFoldDB" id="A0A1Y3B9J0"/>
<evidence type="ECO:0000313" key="2">
    <source>
        <dbReference type="EMBL" id="OTF76543.1"/>
    </source>
</evidence>
<dbReference type="PANTHER" id="PTHR21725">
    <property type="entry name" value="E3 UBIQUITIN-PROTEIN LIGASE UBR4"/>
    <property type="match status" value="1"/>
</dbReference>
<comment type="caution">
    <text evidence="2">The sequence shown here is derived from an EMBL/GenBank/DDBJ whole genome shotgun (WGS) entry which is preliminary data.</text>
</comment>
<dbReference type="EMBL" id="MUJZ01036957">
    <property type="protein sequence ID" value="OTF76543.1"/>
    <property type="molecule type" value="Genomic_DNA"/>
</dbReference>
<feature type="non-terminal residue" evidence="2">
    <location>
        <position position="308"/>
    </location>
</feature>
<evidence type="ECO:0000313" key="3">
    <source>
        <dbReference type="Proteomes" id="UP000194236"/>
    </source>
</evidence>
<reference evidence="2 3" key="1">
    <citation type="submission" date="2017-03" db="EMBL/GenBank/DDBJ databases">
        <title>Genome Survey of Euroglyphus maynei.</title>
        <authorList>
            <person name="Arlian L.G."/>
            <person name="Morgan M.S."/>
            <person name="Rider S.D."/>
        </authorList>
    </citation>
    <scope>NUCLEOTIDE SEQUENCE [LARGE SCALE GENOMIC DNA]</scope>
    <source>
        <strain evidence="2">Arlian Lab</strain>
        <tissue evidence="2">Whole body</tissue>
    </source>
</reference>
<dbReference type="Proteomes" id="UP000194236">
    <property type="component" value="Unassembled WGS sequence"/>
</dbReference>
<feature type="non-terminal residue" evidence="2">
    <location>
        <position position="1"/>
    </location>
</feature>
<organism evidence="2 3">
    <name type="scientific">Euroglyphus maynei</name>
    <name type="common">Mayne's house dust mite</name>
    <dbReference type="NCBI Taxonomy" id="6958"/>
    <lineage>
        <taxon>Eukaryota</taxon>
        <taxon>Metazoa</taxon>
        <taxon>Ecdysozoa</taxon>
        <taxon>Arthropoda</taxon>
        <taxon>Chelicerata</taxon>
        <taxon>Arachnida</taxon>
        <taxon>Acari</taxon>
        <taxon>Acariformes</taxon>
        <taxon>Sarcoptiformes</taxon>
        <taxon>Astigmata</taxon>
        <taxon>Psoroptidia</taxon>
        <taxon>Analgoidea</taxon>
        <taxon>Pyroglyphidae</taxon>
        <taxon>Pyroglyphinae</taxon>
        <taxon>Euroglyphus</taxon>
    </lineage>
</organism>
<name>A0A1Y3B9J0_EURMA</name>
<accession>A0A1Y3B9J0</accession>
<dbReference type="PANTHER" id="PTHR21725:SF1">
    <property type="entry name" value="E3 UBIQUITIN-PROTEIN LIGASE UBR4"/>
    <property type="match status" value="1"/>
</dbReference>
<gene>
    <name evidence="2" type="ORF">BLA29_008674</name>
</gene>
<keyword evidence="3" id="KW-1185">Reference proteome</keyword>
<feature type="region of interest" description="Disordered" evidence="1">
    <location>
        <begin position="126"/>
        <end position="148"/>
    </location>
</feature>
<protein>
    <submittedName>
        <fullName evidence="2">Uncharacterized protein</fullName>
    </submittedName>
</protein>
<dbReference type="OrthoDB" id="30336at2759"/>
<proteinExistence type="predicted"/>
<feature type="compositionally biased region" description="Polar residues" evidence="1">
    <location>
        <begin position="138"/>
        <end position="147"/>
    </location>
</feature>
<sequence length="308" mass="35012">YNSKKSIRIPDTRLFNSLFIPTDLRPFFTILPEVSQPSSPVPATASNQQQNSHQAQDTSGIIIVNNVTNSSINLANTCTAINSFVFANNAFDHYPELLTEMSLRMPYQLKKLIVFLNAQQQQLQTKSGDAKIKDSTVDAESSSSPSQPLKPIVSIDFNSSWIETLCEYMMFPTVTPYIRKQVRKLLSNLCGSKERYRQVRDYYAIKTNLRAVRRIIVMHFFDHSSSSNSSSNQMKIKLQDLGITEEDLDDEEQLDELIRIIITTVIQNGDDKTNIMMTSDQHRLLNLPYSQLINLVEYLKACLDIAST</sequence>
<evidence type="ECO:0000256" key="1">
    <source>
        <dbReference type="SAM" id="MobiDB-lite"/>
    </source>
</evidence>
<dbReference type="InterPro" id="IPR045189">
    <property type="entry name" value="UBR4-like"/>
</dbReference>